<dbReference type="PANTHER" id="PTHR46333">
    <property type="entry name" value="CYTOKINESIS PROTEIN 3"/>
    <property type="match status" value="1"/>
</dbReference>
<dbReference type="Gene3D" id="3.10.620.30">
    <property type="match status" value="1"/>
</dbReference>
<dbReference type="Pfam" id="PF01841">
    <property type="entry name" value="Transglut_core"/>
    <property type="match status" value="1"/>
</dbReference>
<organism evidence="3 4">
    <name type="scientific">Streptococcus caledonicus</name>
    <dbReference type="NCBI Taxonomy" id="2614158"/>
    <lineage>
        <taxon>Bacteria</taxon>
        <taxon>Bacillati</taxon>
        <taxon>Bacillota</taxon>
        <taxon>Bacilli</taxon>
        <taxon>Lactobacillales</taxon>
        <taxon>Streptococcaceae</taxon>
        <taxon>Streptococcus</taxon>
    </lineage>
</organism>
<dbReference type="SUPFAM" id="SSF54001">
    <property type="entry name" value="Cysteine proteinases"/>
    <property type="match status" value="1"/>
</dbReference>
<accession>A0ABW0UH01</accession>
<proteinExistence type="predicted"/>
<evidence type="ECO:0000313" key="3">
    <source>
        <dbReference type="EMBL" id="MFC5631994.1"/>
    </source>
</evidence>
<gene>
    <name evidence="3" type="ORF">ACFPQ3_10680</name>
</gene>
<evidence type="ECO:0000259" key="2">
    <source>
        <dbReference type="Pfam" id="PF01841"/>
    </source>
</evidence>
<evidence type="ECO:0000313" key="4">
    <source>
        <dbReference type="Proteomes" id="UP001596110"/>
    </source>
</evidence>
<dbReference type="RefSeq" id="WP_232323186.1">
    <property type="nucleotide sequence ID" value="NZ_JBHSOJ010000031.1"/>
</dbReference>
<feature type="coiled-coil region" evidence="1">
    <location>
        <begin position="101"/>
        <end position="162"/>
    </location>
</feature>
<dbReference type="InterPro" id="IPR002931">
    <property type="entry name" value="Transglutaminase-like"/>
</dbReference>
<dbReference type="EMBL" id="JBHSOJ010000031">
    <property type="protein sequence ID" value="MFC5631994.1"/>
    <property type="molecule type" value="Genomic_DNA"/>
</dbReference>
<reference evidence="4" key="1">
    <citation type="journal article" date="2019" name="Int. J. Syst. Evol. Microbiol.">
        <title>The Global Catalogue of Microorganisms (GCM) 10K type strain sequencing project: providing services to taxonomists for standard genome sequencing and annotation.</title>
        <authorList>
            <consortium name="The Broad Institute Genomics Platform"/>
            <consortium name="The Broad Institute Genome Sequencing Center for Infectious Disease"/>
            <person name="Wu L."/>
            <person name="Ma J."/>
        </authorList>
    </citation>
    <scope>NUCLEOTIDE SEQUENCE [LARGE SCALE GENOMIC DNA]</scope>
    <source>
        <strain evidence="4">DT43</strain>
    </source>
</reference>
<dbReference type="InterPro" id="IPR052557">
    <property type="entry name" value="CAP/Cytokinesis_protein"/>
</dbReference>
<feature type="domain" description="Transglutaminase-like" evidence="2">
    <location>
        <begin position="447"/>
        <end position="554"/>
    </location>
</feature>
<keyword evidence="1" id="KW-0175">Coiled coil</keyword>
<dbReference type="Proteomes" id="UP001596110">
    <property type="component" value="Unassembled WGS sequence"/>
</dbReference>
<keyword evidence="4" id="KW-1185">Reference proteome</keyword>
<dbReference type="InterPro" id="IPR038765">
    <property type="entry name" value="Papain-like_cys_pep_sf"/>
</dbReference>
<dbReference type="PANTHER" id="PTHR46333:SF2">
    <property type="entry name" value="CYTOKINESIS PROTEIN 3"/>
    <property type="match status" value="1"/>
</dbReference>
<protein>
    <submittedName>
        <fullName evidence="3">Transglutaminase domain-containing protein</fullName>
    </submittedName>
</protein>
<sequence length="635" mass="74154">MAKKFRTLASVILTTAGLTTVSTVDVKADSSYTGSYAANLLTTIVEDGYPAEETDGLGETHTEPVRHRTVENLAEDYPFYDVSTVYDSSSELMSSEWEDPYSDYRNDYNQLEAERKQLVYNYSQWKAISSDRELSQESQQTLTELKAEVDSLQKRASSAIQQYRTEHVENNPHIEHFEVQVQQYHDSLNKIDDRGNFVEQHYVQLRELDQLDDSRHKMIQHWYPSDETYRLINNNLHTTNAKIRVLTEDLITFINQRSYTSNENVAILAQSAEQIKHNINVIEEMNRAATRRYTNSVDYRHRQTRSTRPNTDPKMLTTLENFKNEGYNLKDYRNTDLIAYNQDLADLRGISDLDTLKERTDEAHRLRTKTIKFTLKQSEMGEDLSQRISRFIKENLSNTPNARGISKSFSWWADGFQGVDEITVTLKPEYYMTDVQHQEYMDHIRQWTRQNINETDTDVTKIDKIQDYIMTNYRYANSGVGSLTPTGISVQTPYAFLKDNEAVCQAYAQLFKDMGQLAGLDVYYIQGFGDPRMGMNSLHAWNIVKVDGAFYHVDLTWNDTIDGTNKNHTYTLRGNDFMKRTHRWNAVYNISNEDYHGYDRSLKMPEASLRHDNDRILEHYRSQDYSYGPRTYYQF</sequence>
<evidence type="ECO:0000256" key="1">
    <source>
        <dbReference type="SAM" id="Coils"/>
    </source>
</evidence>
<name>A0ABW0UH01_9STRE</name>
<comment type="caution">
    <text evidence="3">The sequence shown here is derived from an EMBL/GenBank/DDBJ whole genome shotgun (WGS) entry which is preliminary data.</text>
</comment>